<dbReference type="Gene3D" id="1.10.10.60">
    <property type="entry name" value="Homeodomain-like"/>
    <property type="match status" value="2"/>
</dbReference>
<dbReference type="OrthoDB" id="8737373at2"/>
<dbReference type="InterPro" id="IPR018060">
    <property type="entry name" value="HTH_AraC"/>
</dbReference>
<evidence type="ECO:0000313" key="6">
    <source>
        <dbReference type="Proteomes" id="UP000246635"/>
    </source>
</evidence>
<dbReference type="Pfam" id="PF12833">
    <property type="entry name" value="HTH_18"/>
    <property type="match status" value="1"/>
</dbReference>
<dbReference type="InterPro" id="IPR018062">
    <property type="entry name" value="HTH_AraC-typ_CS"/>
</dbReference>
<dbReference type="Gene3D" id="2.60.120.10">
    <property type="entry name" value="Jelly Rolls"/>
    <property type="match status" value="1"/>
</dbReference>
<accession>A0A2V2YY00</accession>
<dbReference type="PANTHER" id="PTHR43280">
    <property type="entry name" value="ARAC-FAMILY TRANSCRIPTIONAL REGULATOR"/>
    <property type="match status" value="1"/>
</dbReference>
<dbReference type="GO" id="GO:0043565">
    <property type="term" value="F:sequence-specific DNA binding"/>
    <property type="evidence" value="ECO:0007669"/>
    <property type="project" value="InterPro"/>
</dbReference>
<dbReference type="InterPro" id="IPR003313">
    <property type="entry name" value="AraC-bd"/>
</dbReference>
<keyword evidence="6" id="KW-1185">Reference proteome</keyword>
<reference evidence="5 6" key="1">
    <citation type="submission" date="2018-05" db="EMBL/GenBank/DDBJ databases">
        <title>Genomic Encyclopedia of Type Strains, Phase III (KMG-III): the genomes of soil and plant-associated and newly described type strains.</title>
        <authorList>
            <person name="Whitman W."/>
        </authorList>
    </citation>
    <scope>NUCLEOTIDE SEQUENCE [LARGE SCALE GENOMIC DNA]</scope>
    <source>
        <strain evidence="5 6">CECT 5696</strain>
    </source>
</reference>
<evidence type="ECO:0000256" key="1">
    <source>
        <dbReference type="ARBA" id="ARBA00023015"/>
    </source>
</evidence>
<dbReference type="PRINTS" id="PR00032">
    <property type="entry name" value="HTHARAC"/>
</dbReference>
<keyword evidence="3" id="KW-0804">Transcription</keyword>
<evidence type="ECO:0000256" key="2">
    <source>
        <dbReference type="ARBA" id="ARBA00023125"/>
    </source>
</evidence>
<dbReference type="PROSITE" id="PS00041">
    <property type="entry name" value="HTH_ARAC_FAMILY_1"/>
    <property type="match status" value="1"/>
</dbReference>
<dbReference type="AlphaFoldDB" id="A0A2V2YY00"/>
<keyword evidence="2" id="KW-0238">DNA-binding</keyword>
<dbReference type="PANTHER" id="PTHR43280:SF2">
    <property type="entry name" value="HTH-TYPE TRANSCRIPTIONAL REGULATOR EXSA"/>
    <property type="match status" value="1"/>
</dbReference>
<evidence type="ECO:0000256" key="3">
    <source>
        <dbReference type="ARBA" id="ARBA00023163"/>
    </source>
</evidence>
<dbReference type="InterPro" id="IPR009057">
    <property type="entry name" value="Homeodomain-like_sf"/>
</dbReference>
<evidence type="ECO:0000313" key="5">
    <source>
        <dbReference type="EMBL" id="PWW07143.1"/>
    </source>
</evidence>
<name>A0A2V2YY00_9BACL</name>
<dbReference type="SUPFAM" id="SSF46689">
    <property type="entry name" value="Homeodomain-like"/>
    <property type="match status" value="2"/>
</dbReference>
<dbReference type="SUPFAM" id="SSF51215">
    <property type="entry name" value="Regulatory protein AraC"/>
    <property type="match status" value="1"/>
</dbReference>
<dbReference type="Proteomes" id="UP000246635">
    <property type="component" value="Unassembled WGS sequence"/>
</dbReference>
<dbReference type="InterPro" id="IPR014710">
    <property type="entry name" value="RmlC-like_jellyroll"/>
</dbReference>
<keyword evidence="1" id="KW-0805">Transcription regulation</keyword>
<dbReference type="SMART" id="SM00342">
    <property type="entry name" value="HTH_ARAC"/>
    <property type="match status" value="1"/>
</dbReference>
<dbReference type="InterPro" id="IPR037923">
    <property type="entry name" value="HTH-like"/>
</dbReference>
<dbReference type="PROSITE" id="PS01124">
    <property type="entry name" value="HTH_ARAC_FAMILY_2"/>
    <property type="match status" value="1"/>
</dbReference>
<sequence>MKPLRKSFDATGLFPFALNYRDTKTPQFELPDHVHDWHELVYVHSGRGTFFIQHTVYEMKAGDLFVIPSNTIHRAMPDSEEPVTSTAIFFSSTFIKSPAFDEHWQPDQLFQSDNYLYELAEDDRAQFEHSLSSMKQELERQQDGFRTAIWLKLLSVLHHTCRSQAINRSKALRSSGGPDWLDTILAYVEAEQSKNGGDKLSLSTLAKIANVSAAHFSRVFRQKTGMNVTDYLTTRRIIKAKQLLATTDDKVSWIATVCGFDSLTYFHRSFKKYVGMSPAKYRSSHTAG</sequence>
<dbReference type="InterPro" id="IPR020449">
    <property type="entry name" value="Tscrpt_reg_AraC-type_HTH"/>
</dbReference>
<evidence type="ECO:0000259" key="4">
    <source>
        <dbReference type="PROSITE" id="PS01124"/>
    </source>
</evidence>
<protein>
    <submittedName>
        <fullName evidence="5">AraC family transcriptional regulator</fullName>
    </submittedName>
</protein>
<feature type="domain" description="HTH araC/xylS-type" evidence="4">
    <location>
        <begin position="182"/>
        <end position="284"/>
    </location>
</feature>
<comment type="caution">
    <text evidence="5">The sequence shown here is derived from an EMBL/GenBank/DDBJ whole genome shotgun (WGS) entry which is preliminary data.</text>
</comment>
<gene>
    <name evidence="5" type="ORF">DFQ01_10235</name>
</gene>
<dbReference type="EMBL" id="QGTQ01000002">
    <property type="protein sequence ID" value="PWW07143.1"/>
    <property type="molecule type" value="Genomic_DNA"/>
</dbReference>
<dbReference type="GO" id="GO:0003700">
    <property type="term" value="F:DNA-binding transcription factor activity"/>
    <property type="evidence" value="ECO:0007669"/>
    <property type="project" value="InterPro"/>
</dbReference>
<organism evidence="5 6">
    <name type="scientific">Paenibacillus cellulosilyticus</name>
    <dbReference type="NCBI Taxonomy" id="375489"/>
    <lineage>
        <taxon>Bacteria</taxon>
        <taxon>Bacillati</taxon>
        <taxon>Bacillota</taxon>
        <taxon>Bacilli</taxon>
        <taxon>Bacillales</taxon>
        <taxon>Paenibacillaceae</taxon>
        <taxon>Paenibacillus</taxon>
    </lineage>
</organism>
<dbReference type="Pfam" id="PF02311">
    <property type="entry name" value="AraC_binding"/>
    <property type="match status" value="1"/>
</dbReference>
<dbReference type="RefSeq" id="WP_110042420.1">
    <property type="nucleotide sequence ID" value="NZ_CP054612.1"/>
</dbReference>
<proteinExistence type="predicted"/>